<sequence length="84" mass="9874">MDKAIIMDTANNGLMIIPEALNNDLEPTITFRAKDQCFIRHFRNYIEDCQNEGSSAKNIEELNRIHNEFSRWQLKHTEQVKVPQ</sequence>
<dbReference type="AlphaFoldDB" id="A0A0F9UAQ9"/>
<protein>
    <submittedName>
        <fullName evidence="1">Uncharacterized protein</fullName>
    </submittedName>
</protein>
<evidence type="ECO:0000313" key="1">
    <source>
        <dbReference type="EMBL" id="KKN88729.1"/>
    </source>
</evidence>
<accession>A0A0F9UAQ9</accession>
<dbReference type="EMBL" id="LAZR01000126">
    <property type="protein sequence ID" value="KKN88729.1"/>
    <property type="molecule type" value="Genomic_DNA"/>
</dbReference>
<organism evidence="1">
    <name type="scientific">marine sediment metagenome</name>
    <dbReference type="NCBI Taxonomy" id="412755"/>
    <lineage>
        <taxon>unclassified sequences</taxon>
        <taxon>metagenomes</taxon>
        <taxon>ecological metagenomes</taxon>
    </lineage>
</organism>
<gene>
    <name evidence="1" type="ORF">LCGC14_0246200</name>
</gene>
<reference evidence="1" key="1">
    <citation type="journal article" date="2015" name="Nature">
        <title>Complex archaea that bridge the gap between prokaryotes and eukaryotes.</title>
        <authorList>
            <person name="Spang A."/>
            <person name="Saw J.H."/>
            <person name="Jorgensen S.L."/>
            <person name="Zaremba-Niedzwiedzka K."/>
            <person name="Martijn J."/>
            <person name="Lind A.E."/>
            <person name="van Eijk R."/>
            <person name="Schleper C."/>
            <person name="Guy L."/>
            <person name="Ettema T.J."/>
        </authorList>
    </citation>
    <scope>NUCLEOTIDE SEQUENCE</scope>
</reference>
<proteinExistence type="predicted"/>
<name>A0A0F9UAQ9_9ZZZZ</name>
<comment type="caution">
    <text evidence="1">The sequence shown here is derived from an EMBL/GenBank/DDBJ whole genome shotgun (WGS) entry which is preliminary data.</text>
</comment>